<dbReference type="CDD" id="cd03801">
    <property type="entry name" value="GT4_PimA-like"/>
    <property type="match status" value="1"/>
</dbReference>
<dbReference type="PANTHER" id="PTHR45947">
    <property type="entry name" value="SULFOQUINOVOSYL TRANSFERASE SQD2"/>
    <property type="match status" value="1"/>
</dbReference>
<accession>A0A7G1QA41</accession>
<evidence type="ECO:0000259" key="1">
    <source>
        <dbReference type="Pfam" id="PF00534"/>
    </source>
</evidence>
<dbReference type="Gene3D" id="3.40.50.2000">
    <property type="entry name" value="Glycogen Phosphorylase B"/>
    <property type="match status" value="2"/>
</dbReference>
<keyword evidence="2" id="KW-0808">Transferase</keyword>
<dbReference type="InterPro" id="IPR001296">
    <property type="entry name" value="Glyco_trans_1"/>
</dbReference>
<reference evidence="2 3" key="1">
    <citation type="submission" date="2020-03" db="EMBL/GenBank/DDBJ databases">
        <authorList>
            <person name="Picone N."/>
        </authorList>
    </citation>
    <scope>NUCLEOTIDE SEQUENCE [LARGE SCALE GENOMIC DNA]</scope>
    <source>
        <strain evidence="2">NSCAC1</strain>
    </source>
</reference>
<dbReference type="AlphaFoldDB" id="A0A7G1QA41"/>
<dbReference type="EMBL" id="LR778175">
    <property type="protein sequence ID" value="CAB1275813.1"/>
    <property type="molecule type" value="Genomic_DNA"/>
</dbReference>
<dbReference type="RefSeq" id="WP_197745153.1">
    <property type="nucleotide sequence ID" value="NZ_LR778175.1"/>
</dbReference>
<dbReference type="KEGG" id="ntg:NSCAC_0855"/>
<feature type="domain" description="Glycosyl transferase family 1" evidence="1">
    <location>
        <begin position="184"/>
        <end position="348"/>
    </location>
</feature>
<dbReference type="GO" id="GO:0016757">
    <property type="term" value="F:glycosyltransferase activity"/>
    <property type="evidence" value="ECO:0007669"/>
    <property type="project" value="InterPro"/>
</dbReference>
<gene>
    <name evidence="2" type="ORF">NSCAC_0855</name>
</gene>
<evidence type="ECO:0000313" key="2">
    <source>
        <dbReference type="EMBL" id="CAB1275813.1"/>
    </source>
</evidence>
<evidence type="ECO:0000313" key="3">
    <source>
        <dbReference type="Proteomes" id="UP000516072"/>
    </source>
</evidence>
<name>A0A7G1QA41_9GAMM</name>
<dbReference type="Proteomes" id="UP000516072">
    <property type="component" value="Chromosome"/>
</dbReference>
<protein>
    <submittedName>
        <fullName evidence="2">Putative Glycosyl transferase group 1</fullName>
    </submittedName>
</protein>
<dbReference type="SUPFAM" id="SSF53756">
    <property type="entry name" value="UDP-Glycosyltransferase/glycogen phosphorylase"/>
    <property type="match status" value="1"/>
</dbReference>
<dbReference type="PANTHER" id="PTHR45947:SF3">
    <property type="entry name" value="SULFOQUINOVOSYL TRANSFERASE SQD2"/>
    <property type="match status" value="1"/>
</dbReference>
<sequence length="377" mass="43681">MTKIIYWNNIPAPYMIERFNTLSDRSNLDFEVWFNDRVVPDRSWAIDEATWKFNYRYLPAISLFGKKFHFPPMQLLTNKIDILISLYSEPVVLISWLIAYLKGVKTVFICEITWDRWIKRRWWKEKIKHIIFPLVDAVISPGENGKSYAMRYGASSSKIFTLIHVINVRHYTLGQEKVLLNRDEIRTQLNLKGCTFIYVGRLWWGKGINYLLEAFAKVQQQSNVSVSLLLVGDGSEESVLKQVCQDRNIKNVIFTGFKQQKELPQYYALADIFIFPTLGDPYGLVVDEAMACALPIISTSAAGEIHDRIEEGINGYIVPPEDSETLADRMLHLVNNPKLCKKMSKASAEKIADHTLERWAENFEKIVYQLMSRPDLR</sequence>
<dbReference type="InterPro" id="IPR050194">
    <property type="entry name" value="Glycosyltransferase_grp1"/>
</dbReference>
<proteinExistence type="predicted"/>
<dbReference type="Pfam" id="PF00534">
    <property type="entry name" value="Glycos_transf_1"/>
    <property type="match status" value="1"/>
</dbReference>
<organism evidence="2 3">
    <name type="scientific">Candidatus Nitrosacidococcus tergens</name>
    <dbReference type="NCBI Taxonomy" id="553981"/>
    <lineage>
        <taxon>Bacteria</taxon>
        <taxon>Pseudomonadati</taxon>
        <taxon>Pseudomonadota</taxon>
        <taxon>Gammaproteobacteria</taxon>
        <taxon>Chromatiales</taxon>
        <taxon>Chromatiaceae</taxon>
        <taxon>Candidatus Nitrosacidococcus</taxon>
    </lineage>
</organism>
<keyword evidence="3" id="KW-1185">Reference proteome</keyword>